<dbReference type="SMART" id="SM00382">
    <property type="entry name" value="AAA"/>
    <property type="match status" value="1"/>
</dbReference>
<dbReference type="GO" id="GO:0022857">
    <property type="term" value="F:transmembrane transporter activity"/>
    <property type="evidence" value="ECO:0007669"/>
    <property type="project" value="InterPro"/>
</dbReference>
<reference evidence="6 7" key="1">
    <citation type="submission" date="2018-10" db="EMBL/GenBank/DDBJ databases">
        <title>Comparative analysis of microorganisms from saline springs in Andes Mountain Range, Colombia.</title>
        <authorList>
            <person name="Rubin E."/>
        </authorList>
    </citation>
    <scope>NUCLEOTIDE SEQUENCE [LARGE SCALE GENOMIC DNA]</scope>
    <source>
        <strain evidence="6 7">USBA 36</strain>
    </source>
</reference>
<dbReference type="Gene3D" id="3.40.50.300">
    <property type="entry name" value="P-loop containing nucleotide triphosphate hydrolases"/>
    <property type="match status" value="1"/>
</dbReference>
<accession>A0A420WMQ9</accession>
<dbReference type="Gene3D" id="2.40.50.140">
    <property type="entry name" value="Nucleic acid-binding proteins"/>
    <property type="match status" value="1"/>
</dbReference>
<dbReference type="GO" id="GO:0015697">
    <property type="term" value="P:quaternary ammonium group transport"/>
    <property type="evidence" value="ECO:0007669"/>
    <property type="project" value="UniProtKB-ARBA"/>
</dbReference>
<feature type="domain" description="ABC transporter" evidence="5">
    <location>
        <begin position="12"/>
        <end position="242"/>
    </location>
</feature>
<evidence type="ECO:0000256" key="3">
    <source>
        <dbReference type="ARBA" id="ARBA00022840"/>
    </source>
</evidence>
<evidence type="ECO:0000313" key="7">
    <source>
        <dbReference type="Proteomes" id="UP000277424"/>
    </source>
</evidence>
<dbReference type="InterPro" id="IPR008995">
    <property type="entry name" value="Mo/tungstate-bd_C_term_dom"/>
</dbReference>
<dbReference type="InterPro" id="IPR012340">
    <property type="entry name" value="NA-bd_OB-fold"/>
</dbReference>
<dbReference type="InterPro" id="IPR050093">
    <property type="entry name" value="ABC_SmlMolc_Importer"/>
</dbReference>
<dbReference type="EMBL" id="RBIG01000001">
    <property type="protein sequence ID" value="RKQ72321.1"/>
    <property type="molecule type" value="Genomic_DNA"/>
</dbReference>
<dbReference type="GO" id="GO:0005524">
    <property type="term" value="F:ATP binding"/>
    <property type="evidence" value="ECO:0007669"/>
    <property type="project" value="UniProtKB-KW"/>
</dbReference>
<dbReference type="InterPro" id="IPR003593">
    <property type="entry name" value="AAA+_ATPase"/>
</dbReference>
<comment type="caution">
    <text evidence="6">The sequence shown here is derived from an EMBL/GenBank/DDBJ whole genome shotgun (WGS) entry which is preliminary data.</text>
</comment>
<dbReference type="SUPFAM" id="SSF50331">
    <property type="entry name" value="MOP-like"/>
    <property type="match status" value="1"/>
</dbReference>
<dbReference type="Proteomes" id="UP000277424">
    <property type="component" value="Unassembled WGS sequence"/>
</dbReference>
<dbReference type="SUPFAM" id="SSF52540">
    <property type="entry name" value="P-loop containing nucleoside triphosphate hydrolases"/>
    <property type="match status" value="1"/>
</dbReference>
<sequence>MSESNITNSSILDVERVHKRFGAHHAVRDVSVRVRTSEFLTLLGPSGCGKTTLLRMIAGFETPSEGEIRIAGRRMNETPPYERPIGIVFQNLALFPHLSVGENLAYGLRVRRMAREDIRRQVAEALGLVDLAGLEERRVHELSGGQRQRVALARALVIRPKVLLLDEPLGALDLKLRRQLQQELKRIQQRVGTTFVFVTHDQEEALTMSDRIAVMQGGQVEQLGTPEEVYARPRTPFVAQFVGDTNFLTGSVAGTGPNEMQVRLDRLERVIAVPSPAGHQLPEGTRIGLSVRPEHLVMAGAQERLALTIEGRVVERSYIGASTRYALEAAGESYVAVTADSGTGVPALQPGQPVSFGWVPESAVVVPLDAADLPAQAQSEAMPAGTMPEGPADPGMAALRGY</sequence>
<dbReference type="PANTHER" id="PTHR42781">
    <property type="entry name" value="SPERMIDINE/PUTRESCINE IMPORT ATP-BINDING PROTEIN POTA"/>
    <property type="match status" value="1"/>
</dbReference>
<dbReference type="Gene3D" id="2.40.50.100">
    <property type="match status" value="1"/>
</dbReference>
<dbReference type="OrthoDB" id="9802264at2"/>
<dbReference type="InterPro" id="IPR003439">
    <property type="entry name" value="ABC_transporter-like_ATP-bd"/>
</dbReference>
<dbReference type="FunFam" id="3.40.50.300:FF:000425">
    <property type="entry name" value="Probable ABC transporter, ATP-binding subunit"/>
    <property type="match status" value="1"/>
</dbReference>
<dbReference type="GO" id="GO:0043190">
    <property type="term" value="C:ATP-binding cassette (ABC) transporter complex"/>
    <property type="evidence" value="ECO:0007669"/>
    <property type="project" value="InterPro"/>
</dbReference>
<organism evidence="6 7">
    <name type="scientific">Oceanibaculum indicum</name>
    <dbReference type="NCBI Taxonomy" id="526216"/>
    <lineage>
        <taxon>Bacteria</taxon>
        <taxon>Pseudomonadati</taxon>
        <taxon>Pseudomonadota</taxon>
        <taxon>Alphaproteobacteria</taxon>
        <taxon>Rhodospirillales</taxon>
        <taxon>Oceanibaculaceae</taxon>
        <taxon>Oceanibaculum</taxon>
    </lineage>
</organism>
<evidence type="ECO:0000256" key="1">
    <source>
        <dbReference type="ARBA" id="ARBA00022448"/>
    </source>
</evidence>
<dbReference type="RefSeq" id="WP_121216687.1">
    <property type="nucleotide sequence ID" value="NZ_RBIG01000001.1"/>
</dbReference>
<proteinExistence type="predicted"/>
<dbReference type="PANTHER" id="PTHR42781:SF4">
    <property type="entry name" value="SPERMIDINE_PUTRESCINE IMPORT ATP-BINDING PROTEIN POTA"/>
    <property type="match status" value="1"/>
</dbReference>
<evidence type="ECO:0000256" key="2">
    <source>
        <dbReference type="ARBA" id="ARBA00022741"/>
    </source>
</evidence>
<keyword evidence="1" id="KW-0813">Transport</keyword>
<gene>
    <name evidence="6" type="ORF">BCL74_0085</name>
</gene>
<dbReference type="Pfam" id="PF08402">
    <property type="entry name" value="TOBE_2"/>
    <property type="match status" value="1"/>
</dbReference>
<dbReference type="InterPro" id="IPR013611">
    <property type="entry name" value="Transp-assoc_OB_typ2"/>
</dbReference>
<dbReference type="AlphaFoldDB" id="A0A420WMQ9"/>
<evidence type="ECO:0000256" key="4">
    <source>
        <dbReference type="SAM" id="MobiDB-lite"/>
    </source>
</evidence>
<dbReference type="PROSITE" id="PS00211">
    <property type="entry name" value="ABC_TRANSPORTER_1"/>
    <property type="match status" value="1"/>
</dbReference>
<protein>
    <submittedName>
        <fullName evidence="6">Putative spermidine/putrescine transport system ATP-binding protein</fullName>
    </submittedName>
</protein>
<keyword evidence="3 6" id="KW-0067">ATP-binding</keyword>
<dbReference type="GO" id="GO:0016887">
    <property type="term" value="F:ATP hydrolysis activity"/>
    <property type="evidence" value="ECO:0007669"/>
    <property type="project" value="InterPro"/>
</dbReference>
<evidence type="ECO:0000259" key="5">
    <source>
        <dbReference type="PROSITE" id="PS50893"/>
    </source>
</evidence>
<dbReference type="InterPro" id="IPR027417">
    <property type="entry name" value="P-loop_NTPase"/>
</dbReference>
<evidence type="ECO:0000313" key="6">
    <source>
        <dbReference type="EMBL" id="RKQ72321.1"/>
    </source>
</evidence>
<name>A0A420WMQ9_9PROT</name>
<feature type="region of interest" description="Disordered" evidence="4">
    <location>
        <begin position="379"/>
        <end position="402"/>
    </location>
</feature>
<dbReference type="InterPro" id="IPR017871">
    <property type="entry name" value="ABC_transporter-like_CS"/>
</dbReference>
<dbReference type="PROSITE" id="PS50893">
    <property type="entry name" value="ABC_TRANSPORTER_2"/>
    <property type="match status" value="1"/>
</dbReference>
<keyword evidence="2" id="KW-0547">Nucleotide-binding</keyword>
<dbReference type="Pfam" id="PF00005">
    <property type="entry name" value="ABC_tran"/>
    <property type="match status" value="1"/>
</dbReference>